<dbReference type="AlphaFoldDB" id="A0A1V1NU93"/>
<gene>
    <name evidence="2" type="ORF">OMM_05786</name>
</gene>
<name>A0A1V1NU93_9BACT</name>
<evidence type="ECO:0000313" key="2">
    <source>
        <dbReference type="EMBL" id="ETR66135.1"/>
    </source>
</evidence>
<organism evidence="2 3">
    <name type="scientific">Candidatus Magnetoglobus multicellularis str. Araruama</name>
    <dbReference type="NCBI Taxonomy" id="890399"/>
    <lineage>
        <taxon>Bacteria</taxon>
        <taxon>Pseudomonadati</taxon>
        <taxon>Thermodesulfobacteriota</taxon>
        <taxon>Desulfobacteria</taxon>
        <taxon>Desulfobacterales</taxon>
        <taxon>Desulfobacteraceae</taxon>
        <taxon>Candidatus Magnetoglobus</taxon>
    </lineage>
</organism>
<reference evidence="3" key="1">
    <citation type="submission" date="2012-11" db="EMBL/GenBank/DDBJ databases">
        <authorList>
            <person name="Lucero-Rivera Y.E."/>
            <person name="Tovar-Ramirez D."/>
        </authorList>
    </citation>
    <scope>NUCLEOTIDE SEQUENCE [LARGE SCALE GENOMIC DNA]</scope>
    <source>
        <strain evidence="3">Araruama</strain>
    </source>
</reference>
<feature type="transmembrane region" description="Helical" evidence="1">
    <location>
        <begin position="169"/>
        <end position="186"/>
    </location>
</feature>
<evidence type="ECO:0008006" key="4">
    <source>
        <dbReference type="Google" id="ProtNLM"/>
    </source>
</evidence>
<keyword evidence="1" id="KW-1133">Transmembrane helix</keyword>
<dbReference type="Proteomes" id="UP000189670">
    <property type="component" value="Unassembled WGS sequence"/>
</dbReference>
<accession>A0A1V1NU93</accession>
<dbReference type="EMBL" id="ATBP01002207">
    <property type="protein sequence ID" value="ETR66135.1"/>
    <property type="molecule type" value="Genomic_DNA"/>
</dbReference>
<evidence type="ECO:0000256" key="1">
    <source>
        <dbReference type="SAM" id="Phobius"/>
    </source>
</evidence>
<evidence type="ECO:0000313" key="3">
    <source>
        <dbReference type="Proteomes" id="UP000189670"/>
    </source>
</evidence>
<proteinExistence type="predicted"/>
<keyword evidence="1" id="KW-0812">Transmembrane</keyword>
<protein>
    <recommendedName>
        <fullName evidence="4">IPTL-CTERM protein sorting domain-containing protein</fullName>
    </recommendedName>
</protein>
<comment type="caution">
    <text evidence="2">The sequence shown here is derived from an EMBL/GenBank/DDBJ whole genome shotgun (WGS) entry which is preliminary data.</text>
</comment>
<sequence length="202" mass="22060">MGQILKLNKLSLSTNSQDVIGEGLSGTGEPYYFNIAVLDDMEIPFAPGITTHLGPYFIDTESPQFPTVSAPQSTSTSSNIPITLGASGASVICISESGYGNCGESGWKAYTTSYYWSVSEGEGTKNIYVQFKDVAGNTANASTTIIYEQEETPQEEEDVVHTVPTLNEWGLLVFMMIVMVVGIFHMNQSKSKQQYFVHILSR</sequence>
<keyword evidence="1" id="KW-0472">Membrane</keyword>